<organism evidence="2 3">
    <name type="scientific">Sulfidibacter corallicola</name>
    <dbReference type="NCBI Taxonomy" id="2818388"/>
    <lineage>
        <taxon>Bacteria</taxon>
        <taxon>Pseudomonadati</taxon>
        <taxon>Acidobacteriota</taxon>
        <taxon>Holophagae</taxon>
        <taxon>Acanthopleuribacterales</taxon>
        <taxon>Acanthopleuribacteraceae</taxon>
        <taxon>Sulfidibacter</taxon>
    </lineage>
</organism>
<evidence type="ECO:0000313" key="3">
    <source>
        <dbReference type="Proteomes" id="UP000663929"/>
    </source>
</evidence>
<sequence>MRHTLLLPLFFALPFVAAENTYLELILDASGSMWNKLDDGRYRIVAAKDVLATVIQSLPADRDDLHVGLRIYGSRVPHREEGACEDSLLAVNLRGVDRDQLLKAVRRARAVGATPIALSLLKAAEDFPAEGRKRIVLVTDGLESCDGDLKAAVTALRANGVEIDLHIIGLDLDPTAVDVFSRYATIENVTSAKALAEALTKEVGQSVALDETHYDLRVVLKRQGKVETTAKATLVDPVTEEARHLDTKEDHYHIRAKAGSYRLKVVDLHAGTLEFNGIAVAGNASNRYEFELVPERKTHLEVTPTTATAGGEVTLRFRGAPSEGEPWVTIVTADTPDGTHARWTYIQGPEGETKLRCPDEPGPLEARLIATLPSGIDTVLARAAFTGKKAAITLAATAPNAGTPFQVDWTGPNNPGDYVTIVPENSPPGTYKSWAYTKNGSPLQLTAPTAEGHFELRYVSDAGTTLHTVPIRIKPLSVSLKAPEQVNGGAAFEVSWEGPNASGDYITIVAQASPPGSYLSYAYTRAGKTVSLEAPLDAGPYEIRYVSDADSSTLAKRPIEVKSVETTLEVADTLTAGQPFPVRWQGPNASSDYLTIVPRGADDASYGSYAYTRHGNPLNLTAPDEPGDYEVRYNNEASARVLARVPVKVK</sequence>
<dbReference type="Pfam" id="PF00092">
    <property type="entry name" value="VWA"/>
    <property type="match status" value="1"/>
</dbReference>
<dbReference type="InterPro" id="IPR036465">
    <property type="entry name" value="vWFA_dom_sf"/>
</dbReference>
<dbReference type="RefSeq" id="WP_237379477.1">
    <property type="nucleotide sequence ID" value="NZ_CP071793.1"/>
</dbReference>
<name>A0A8A4TTH9_SULCO</name>
<dbReference type="AlphaFoldDB" id="A0A8A4TTH9"/>
<dbReference type="SMART" id="SM00327">
    <property type="entry name" value="VWA"/>
    <property type="match status" value="1"/>
</dbReference>
<dbReference type="InterPro" id="IPR002035">
    <property type="entry name" value="VWF_A"/>
</dbReference>
<dbReference type="SUPFAM" id="SSF53300">
    <property type="entry name" value="vWA-like"/>
    <property type="match status" value="1"/>
</dbReference>
<accession>A0A8A4TTH9</accession>
<protein>
    <submittedName>
        <fullName evidence="2">VWA domain-containing protein</fullName>
    </submittedName>
</protein>
<reference evidence="2" key="1">
    <citation type="submission" date="2021-03" db="EMBL/GenBank/DDBJ databases">
        <title>Acanthopleuribacteraceae sp. M133.</title>
        <authorList>
            <person name="Wang G."/>
        </authorList>
    </citation>
    <scope>NUCLEOTIDE SEQUENCE</scope>
    <source>
        <strain evidence="2">M133</strain>
    </source>
</reference>
<proteinExistence type="predicted"/>
<dbReference type="CDD" id="cd00198">
    <property type="entry name" value="vWFA"/>
    <property type="match status" value="1"/>
</dbReference>
<keyword evidence="3" id="KW-1185">Reference proteome</keyword>
<feature type="domain" description="VWFA" evidence="1">
    <location>
        <begin position="22"/>
        <end position="207"/>
    </location>
</feature>
<dbReference type="EMBL" id="CP071793">
    <property type="protein sequence ID" value="QTD49845.1"/>
    <property type="molecule type" value="Genomic_DNA"/>
</dbReference>
<dbReference type="KEGG" id="scor:J3U87_30045"/>
<evidence type="ECO:0000259" key="1">
    <source>
        <dbReference type="PROSITE" id="PS50234"/>
    </source>
</evidence>
<dbReference type="Gene3D" id="3.40.50.410">
    <property type="entry name" value="von Willebrand factor, type A domain"/>
    <property type="match status" value="1"/>
</dbReference>
<evidence type="ECO:0000313" key="2">
    <source>
        <dbReference type="EMBL" id="QTD49845.1"/>
    </source>
</evidence>
<dbReference type="Proteomes" id="UP000663929">
    <property type="component" value="Chromosome"/>
</dbReference>
<gene>
    <name evidence="2" type="ORF">J3U87_30045</name>
</gene>
<dbReference type="PROSITE" id="PS50234">
    <property type="entry name" value="VWFA"/>
    <property type="match status" value="1"/>
</dbReference>